<protein>
    <recommendedName>
        <fullName evidence="1">S1 motif domain-containing protein</fullName>
    </recommendedName>
</protein>
<dbReference type="SUPFAM" id="SSF50249">
    <property type="entry name" value="Nucleic acid-binding proteins"/>
    <property type="match status" value="2"/>
</dbReference>
<dbReference type="SMART" id="SM00316">
    <property type="entry name" value="S1"/>
    <property type="match status" value="3"/>
</dbReference>
<evidence type="ECO:0000313" key="2">
    <source>
        <dbReference type="EMBL" id="CAK0883608.1"/>
    </source>
</evidence>
<dbReference type="Proteomes" id="UP001189429">
    <property type="component" value="Unassembled WGS sequence"/>
</dbReference>
<gene>
    <name evidence="2" type="ORF">PCOR1329_LOCUS65785</name>
</gene>
<dbReference type="EMBL" id="CAUYUJ010018438">
    <property type="protein sequence ID" value="CAK0883608.1"/>
    <property type="molecule type" value="Genomic_DNA"/>
</dbReference>
<evidence type="ECO:0000259" key="1">
    <source>
        <dbReference type="PROSITE" id="PS50126"/>
    </source>
</evidence>
<dbReference type="Gene3D" id="2.40.50.140">
    <property type="entry name" value="Nucleic acid-binding proteins"/>
    <property type="match status" value="1"/>
</dbReference>
<accession>A0ABN9WBE6</accession>
<keyword evidence="3" id="KW-1185">Reference proteome</keyword>
<proteinExistence type="predicted"/>
<feature type="domain" description="S1 motif" evidence="1">
    <location>
        <begin position="160"/>
        <end position="225"/>
    </location>
</feature>
<evidence type="ECO:0000313" key="3">
    <source>
        <dbReference type="Proteomes" id="UP001189429"/>
    </source>
</evidence>
<dbReference type="PROSITE" id="PS50126">
    <property type="entry name" value="S1"/>
    <property type="match status" value="1"/>
</dbReference>
<name>A0ABN9WBE6_9DINO</name>
<comment type="caution">
    <text evidence="2">The sequence shown here is derived from an EMBL/GenBank/DDBJ whole genome shotgun (WGS) entry which is preliminary data.</text>
</comment>
<sequence length="462" mass="50747">MWALNICVASGGQRPRCRLAGAGWWVDAIRPRGGAAEETLVHRVWLRPRNKDHEGDAESSSSAESRLMQGEAVKRPLADLKLGDRLEGTVIRKTSEGVRLDFGYEVYGHSTNPRKEALDKLQAKQTVFGVVERVDPKARMFWVAIDGLSKGKLCRDLKEGDVVDGTVVLREKSRVKIDIGCEMTASLPDKEKTKEVFKFELGEEVKGFVVESVDGESNKVTLSLPGLSELVADRPDEEYAPKQKMKREPEVMVSKNGFKFVSLNANDLRNQGFKGVELQLSGLVFGGIDKGSQTITLNKTKDFFPGIEDGQAVKGTISNKIRNAAVYADIGAKKNAKLVDSPGALLLKWGEKVDLVVQKVHHEKGWCDVVVQGISEITAGRKEKQTELKDLEVGSIIPGRIEGKVGKSDRELWVDVGASKAARTWVGDTKLAKTLQPGAEVQVKLLDVDLNKTQLTADLHVE</sequence>
<organism evidence="2 3">
    <name type="scientific">Prorocentrum cordatum</name>
    <dbReference type="NCBI Taxonomy" id="2364126"/>
    <lineage>
        <taxon>Eukaryota</taxon>
        <taxon>Sar</taxon>
        <taxon>Alveolata</taxon>
        <taxon>Dinophyceae</taxon>
        <taxon>Prorocentrales</taxon>
        <taxon>Prorocentraceae</taxon>
        <taxon>Prorocentrum</taxon>
    </lineage>
</organism>
<reference evidence="2" key="1">
    <citation type="submission" date="2023-10" db="EMBL/GenBank/DDBJ databases">
        <authorList>
            <person name="Chen Y."/>
            <person name="Shah S."/>
            <person name="Dougan E. K."/>
            <person name="Thang M."/>
            <person name="Chan C."/>
        </authorList>
    </citation>
    <scope>NUCLEOTIDE SEQUENCE [LARGE SCALE GENOMIC DNA]</scope>
</reference>
<dbReference type="InterPro" id="IPR012340">
    <property type="entry name" value="NA-bd_OB-fold"/>
</dbReference>
<dbReference type="InterPro" id="IPR003029">
    <property type="entry name" value="S1_domain"/>
</dbReference>